<proteinExistence type="predicted"/>
<evidence type="ECO:0000313" key="3">
    <source>
        <dbReference type="Proteomes" id="UP000184203"/>
    </source>
</evidence>
<feature type="compositionally biased region" description="Acidic residues" evidence="1">
    <location>
        <begin position="26"/>
        <end position="43"/>
    </location>
</feature>
<reference evidence="3" key="1">
    <citation type="submission" date="2016-11" db="EMBL/GenBank/DDBJ databases">
        <authorList>
            <person name="Varghese N."/>
            <person name="Submissions S."/>
        </authorList>
    </citation>
    <scope>NUCLEOTIDE SEQUENCE [LARGE SCALE GENOMIC DNA]</scope>
    <source>
        <strain evidence="3">DX253</strain>
    </source>
</reference>
<sequence length="67" mass="7055">MTPVSQSRGIMYSAPPKETTRRDNDDAADEAADDATEPSDDVETPSVADPNSSVTDANWTGTVPADD</sequence>
<protein>
    <submittedName>
        <fullName evidence="2">Uncharacterized protein</fullName>
    </submittedName>
</protein>
<dbReference type="EMBL" id="FRAN01000003">
    <property type="protein sequence ID" value="SHK90068.1"/>
    <property type="molecule type" value="Genomic_DNA"/>
</dbReference>
<feature type="region of interest" description="Disordered" evidence="1">
    <location>
        <begin position="1"/>
        <end position="67"/>
    </location>
</feature>
<dbReference type="AlphaFoldDB" id="A0A1M6W8V5"/>
<dbReference type="Proteomes" id="UP000184203">
    <property type="component" value="Unassembled WGS sequence"/>
</dbReference>
<accession>A0A1M6W8V5</accession>
<gene>
    <name evidence="2" type="ORF">SAMN05444342_2556</name>
</gene>
<evidence type="ECO:0000313" key="2">
    <source>
        <dbReference type="EMBL" id="SHK90068.1"/>
    </source>
</evidence>
<organism evidence="2 3">
    <name type="scientific">Haladaptatus paucihalophilus DX253</name>
    <dbReference type="NCBI Taxonomy" id="797209"/>
    <lineage>
        <taxon>Archaea</taxon>
        <taxon>Methanobacteriati</taxon>
        <taxon>Methanobacteriota</taxon>
        <taxon>Stenosarchaea group</taxon>
        <taxon>Halobacteria</taxon>
        <taxon>Halobacteriales</taxon>
        <taxon>Haladaptataceae</taxon>
        <taxon>Haladaptatus</taxon>
    </lineage>
</organism>
<feature type="compositionally biased region" description="Polar residues" evidence="1">
    <location>
        <begin position="49"/>
        <end position="61"/>
    </location>
</feature>
<evidence type="ECO:0000256" key="1">
    <source>
        <dbReference type="SAM" id="MobiDB-lite"/>
    </source>
</evidence>
<keyword evidence="3" id="KW-1185">Reference proteome</keyword>
<name>A0A1M6W8V5_HALPU</name>